<keyword evidence="1" id="KW-0479">Metal-binding</keyword>
<comment type="caution">
    <text evidence="4">The sequence shown here is derived from an EMBL/GenBank/DDBJ whole genome shotgun (WGS) entry which is preliminary data.</text>
</comment>
<dbReference type="PRINTS" id="PR00360">
    <property type="entry name" value="C2DOMAIN"/>
</dbReference>
<dbReference type="EMBL" id="CAXKWB010066268">
    <property type="protein sequence ID" value="CAL4189727.1"/>
    <property type="molecule type" value="Genomic_DNA"/>
</dbReference>
<evidence type="ECO:0000259" key="3">
    <source>
        <dbReference type="PROSITE" id="PS50004"/>
    </source>
</evidence>
<dbReference type="Pfam" id="PF00168">
    <property type="entry name" value="C2"/>
    <property type="match status" value="1"/>
</dbReference>
<protein>
    <recommendedName>
        <fullName evidence="3">C2 domain-containing protein</fullName>
    </recommendedName>
</protein>
<reference evidence="4 5" key="1">
    <citation type="submission" date="2024-05" db="EMBL/GenBank/DDBJ databases">
        <authorList>
            <person name="Wallberg A."/>
        </authorList>
    </citation>
    <scope>NUCLEOTIDE SEQUENCE [LARGE SCALE GENOMIC DNA]</scope>
</reference>
<accession>A0AAV2SGC2</accession>
<dbReference type="AlphaFoldDB" id="A0AAV2SGC2"/>
<evidence type="ECO:0000313" key="5">
    <source>
        <dbReference type="Proteomes" id="UP001497623"/>
    </source>
</evidence>
<name>A0AAV2SGC2_MEGNR</name>
<dbReference type="PANTHER" id="PTHR45911">
    <property type="entry name" value="C2 DOMAIN-CONTAINING PROTEIN"/>
    <property type="match status" value="1"/>
</dbReference>
<evidence type="ECO:0000256" key="2">
    <source>
        <dbReference type="ARBA" id="ARBA00022837"/>
    </source>
</evidence>
<evidence type="ECO:0000256" key="1">
    <source>
        <dbReference type="ARBA" id="ARBA00022723"/>
    </source>
</evidence>
<keyword evidence="2" id="KW-0106">Calcium</keyword>
<feature type="domain" description="C2" evidence="3">
    <location>
        <begin position="2"/>
        <end position="118"/>
    </location>
</feature>
<dbReference type="GO" id="GO:0005509">
    <property type="term" value="F:calcium ion binding"/>
    <property type="evidence" value="ECO:0007669"/>
    <property type="project" value="TreeGrafter"/>
</dbReference>
<evidence type="ECO:0000313" key="4">
    <source>
        <dbReference type="EMBL" id="CAL4189727.1"/>
    </source>
</evidence>
<dbReference type="InterPro" id="IPR000008">
    <property type="entry name" value="C2_dom"/>
</dbReference>
<dbReference type="PANTHER" id="PTHR45911:SF4">
    <property type="entry name" value="MULTIPLE C2 AND TRANSMEMBRANE DOMAIN-CONTAINING PROTEIN"/>
    <property type="match status" value="1"/>
</dbReference>
<dbReference type="GO" id="GO:0030672">
    <property type="term" value="C:synaptic vesicle membrane"/>
    <property type="evidence" value="ECO:0007669"/>
    <property type="project" value="TreeGrafter"/>
</dbReference>
<organism evidence="4 5">
    <name type="scientific">Meganyctiphanes norvegica</name>
    <name type="common">Northern krill</name>
    <name type="synonym">Thysanopoda norvegica</name>
    <dbReference type="NCBI Taxonomy" id="48144"/>
    <lineage>
        <taxon>Eukaryota</taxon>
        <taxon>Metazoa</taxon>
        <taxon>Ecdysozoa</taxon>
        <taxon>Arthropoda</taxon>
        <taxon>Crustacea</taxon>
        <taxon>Multicrustacea</taxon>
        <taxon>Malacostraca</taxon>
        <taxon>Eumalacostraca</taxon>
        <taxon>Eucarida</taxon>
        <taxon>Euphausiacea</taxon>
        <taxon>Euphausiidae</taxon>
        <taxon>Meganyctiphanes</taxon>
    </lineage>
</organism>
<dbReference type="GO" id="GO:0046928">
    <property type="term" value="P:regulation of neurotransmitter secretion"/>
    <property type="evidence" value="ECO:0007669"/>
    <property type="project" value="TreeGrafter"/>
</dbReference>
<sequence>MSKKKDKLTDGLRSMDDSFQLHVTLKRGKDLVAMDARGTSDPYVKFKVNDKLLHKSKIVYNEINPTWYESFSISIQDKFEPVIIEVFDYDIVSQDDFMGMALLDITKVELNTWVNKTLLLQDPINKKLPGTMGNLQVSINLEPNTQADQCQDLGDTQIIEHYSVVDDVVLVTEQTKPK</sequence>
<dbReference type="SMART" id="SM00239">
    <property type="entry name" value="C2"/>
    <property type="match status" value="1"/>
</dbReference>
<dbReference type="PROSITE" id="PS50004">
    <property type="entry name" value="C2"/>
    <property type="match status" value="1"/>
</dbReference>
<keyword evidence="5" id="KW-1185">Reference proteome</keyword>
<gene>
    <name evidence="4" type="ORF">MNOR_LOCUS36412</name>
</gene>
<dbReference type="Proteomes" id="UP001497623">
    <property type="component" value="Unassembled WGS sequence"/>
</dbReference>
<dbReference type="Gene3D" id="2.60.40.150">
    <property type="entry name" value="C2 domain"/>
    <property type="match status" value="1"/>
</dbReference>
<proteinExistence type="predicted"/>
<dbReference type="InterPro" id="IPR035892">
    <property type="entry name" value="C2_domain_sf"/>
</dbReference>
<feature type="non-terminal residue" evidence="4">
    <location>
        <position position="178"/>
    </location>
</feature>
<dbReference type="SUPFAM" id="SSF49562">
    <property type="entry name" value="C2 domain (Calcium/lipid-binding domain, CaLB)"/>
    <property type="match status" value="1"/>
</dbReference>